<evidence type="ECO:0000256" key="7">
    <source>
        <dbReference type="SAM" id="Phobius"/>
    </source>
</evidence>
<keyword evidence="10" id="KW-1185">Reference proteome</keyword>
<keyword evidence="4 7" id="KW-1133">Transmembrane helix</keyword>
<name>A0AAE0IS94_9PEZI</name>
<feature type="transmembrane region" description="Helical" evidence="7">
    <location>
        <begin position="141"/>
        <end position="159"/>
    </location>
</feature>
<evidence type="ECO:0000259" key="8">
    <source>
        <dbReference type="PROSITE" id="PS50850"/>
    </source>
</evidence>
<dbReference type="InterPro" id="IPR011701">
    <property type="entry name" value="MFS"/>
</dbReference>
<dbReference type="Gene3D" id="1.20.1250.20">
    <property type="entry name" value="MFS general substrate transporter like domains"/>
    <property type="match status" value="2"/>
</dbReference>
<comment type="caution">
    <text evidence="9">The sequence shown here is derived from an EMBL/GenBank/DDBJ whole genome shotgun (WGS) entry which is preliminary data.</text>
</comment>
<feature type="domain" description="Major facilitator superfamily (MFS) profile" evidence="8">
    <location>
        <begin position="45"/>
        <end position="466"/>
    </location>
</feature>
<proteinExistence type="predicted"/>
<dbReference type="PROSITE" id="PS50850">
    <property type="entry name" value="MFS"/>
    <property type="match status" value="1"/>
</dbReference>
<dbReference type="GO" id="GO:0022857">
    <property type="term" value="F:transmembrane transporter activity"/>
    <property type="evidence" value="ECO:0007669"/>
    <property type="project" value="InterPro"/>
</dbReference>
<comment type="subcellular location">
    <subcellularLocation>
        <location evidence="1">Membrane</location>
        <topology evidence="1">Multi-pass membrane protein</topology>
    </subcellularLocation>
</comment>
<dbReference type="InterPro" id="IPR020846">
    <property type="entry name" value="MFS_dom"/>
</dbReference>
<feature type="transmembrane region" description="Helical" evidence="7">
    <location>
        <begin position="171"/>
        <end position="193"/>
    </location>
</feature>
<evidence type="ECO:0000256" key="4">
    <source>
        <dbReference type="ARBA" id="ARBA00022989"/>
    </source>
</evidence>
<feature type="transmembrane region" description="Helical" evidence="7">
    <location>
        <begin position="373"/>
        <end position="389"/>
    </location>
</feature>
<feature type="region of interest" description="Disordered" evidence="6">
    <location>
        <begin position="1"/>
        <end position="27"/>
    </location>
</feature>
<keyword evidence="2" id="KW-0813">Transport</keyword>
<feature type="transmembrane region" description="Helical" evidence="7">
    <location>
        <begin position="409"/>
        <end position="429"/>
    </location>
</feature>
<dbReference type="GO" id="GO:0016020">
    <property type="term" value="C:membrane"/>
    <property type="evidence" value="ECO:0007669"/>
    <property type="project" value="UniProtKB-SubCell"/>
</dbReference>
<reference evidence="9" key="1">
    <citation type="journal article" date="2023" name="Mol. Phylogenet. Evol.">
        <title>Genome-scale phylogeny and comparative genomics of the fungal order Sordariales.</title>
        <authorList>
            <person name="Hensen N."/>
            <person name="Bonometti L."/>
            <person name="Westerberg I."/>
            <person name="Brannstrom I.O."/>
            <person name="Guillou S."/>
            <person name="Cros-Aarteil S."/>
            <person name="Calhoun S."/>
            <person name="Haridas S."/>
            <person name="Kuo A."/>
            <person name="Mondo S."/>
            <person name="Pangilinan J."/>
            <person name="Riley R."/>
            <person name="LaButti K."/>
            <person name="Andreopoulos B."/>
            <person name="Lipzen A."/>
            <person name="Chen C."/>
            <person name="Yan M."/>
            <person name="Daum C."/>
            <person name="Ng V."/>
            <person name="Clum A."/>
            <person name="Steindorff A."/>
            <person name="Ohm R.A."/>
            <person name="Martin F."/>
            <person name="Silar P."/>
            <person name="Natvig D.O."/>
            <person name="Lalanne C."/>
            <person name="Gautier V."/>
            <person name="Ament-Velasquez S.L."/>
            <person name="Kruys A."/>
            <person name="Hutchinson M.I."/>
            <person name="Powell A.J."/>
            <person name="Barry K."/>
            <person name="Miller A.N."/>
            <person name="Grigoriev I.V."/>
            <person name="Debuchy R."/>
            <person name="Gladieux P."/>
            <person name="Hiltunen Thoren M."/>
            <person name="Johannesson H."/>
        </authorList>
    </citation>
    <scope>NUCLEOTIDE SEQUENCE</scope>
    <source>
        <strain evidence="9">CBS 118394</strain>
    </source>
</reference>
<keyword evidence="5 7" id="KW-0472">Membrane</keyword>
<organism evidence="9 10">
    <name type="scientific">Apodospora peruviana</name>
    <dbReference type="NCBI Taxonomy" id="516989"/>
    <lineage>
        <taxon>Eukaryota</taxon>
        <taxon>Fungi</taxon>
        <taxon>Dikarya</taxon>
        <taxon>Ascomycota</taxon>
        <taxon>Pezizomycotina</taxon>
        <taxon>Sordariomycetes</taxon>
        <taxon>Sordariomycetidae</taxon>
        <taxon>Sordariales</taxon>
        <taxon>Lasiosphaeriaceae</taxon>
        <taxon>Apodospora</taxon>
    </lineage>
</organism>
<dbReference type="Proteomes" id="UP001283341">
    <property type="component" value="Unassembled WGS sequence"/>
</dbReference>
<protein>
    <submittedName>
        <fullName evidence="9">Alternative sulfate transporter</fullName>
    </submittedName>
</protein>
<accession>A0AAE0IS94</accession>
<reference evidence="9" key="2">
    <citation type="submission" date="2023-06" db="EMBL/GenBank/DDBJ databases">
        <authorList>
            <consortium name="Lawrence Berkeley National Laboratory"/>
            <person name="Haridas S."/>
            <person name="Hensen N."/>
            <person name="Bonometti L."/>
            <person name="Westerberg I."/>
            <person name="Brannstrom I.O."/>
            <person name="Guillou S."/>
            <person name="Cros-Aarteil S."/>
            <person name="Calhoun S."/>
            <person name="Kuo A."/>
            <person name="Mondo S."/>
            <person name="Pangilinan J."/>
            <person name="Riley R."/>
            <person name="Labutti K."/>
            <person name="Andreopoulos B."/>
            <person name="Lipzen A."/>
            <person name="Chen C."/>
            <person name="Yanf M."/>
            <person name="Daum C."/>
            <person name="Ng V."/>
            <person name="Clum A."/>
            <person name="Steindorff A."/>
            <person name="Ohm R."/>
            <person name="Martin F."/>
            <person name="Silar P."/>
            <person name="Natvig D."/>
            <person name="Lalanne C."/>
            <person name="Gautier V."/>
            <person name="Ament-Velasquez S.L."/>
            <person name="Kruys A."/>
            <person name="Hutchinson M.I."/>
            <person name="Powell A.J."/>
            <person name="Barry K."/>
            <person name="Miller A.N."/>
            <person name="Grigoriev I.V."/>
            <person name="Debuchy R."/>
            <person name="Gladieux P."/>
            <person name="Thoren M.H."/>
            <person name="Johannesson H."/>
        </authorList>
    </citation>
    <scope>NUCLEOTIDE SEQUENCE</scope>
    <source>
        <strain evidence="9">CBS 118394</strain>
    </source>
</reference>
<evidence type="ECO:0000256" key="5">
    <source>
        <dbReference type="ARBA" id="ARBA00023136"/>
    </source>
</evidence>
<evidence type="ECO:0000313" key="9">
    <source>
        <dbReference type="EMBL" id="KAK3330042.1"/>
    </source>
</evidence>
<dbReference type="PANTHER" id="PTHR43791">
    <property type="entry name" value="PERMEASE-RELATED"/>
    <property type="match status" value="1"/>
</dbReference>
<feature type="transmembrane region" description="Helical" evidence="7">
    <location>
        <begin position="344"/>
        <end position="361"/>
    </location>
</feature>
<keyword evidence="3 7" id="KW-0812">Transmembrane</keyword>
<dbReference type="EMBL" id="JAUEDM010000001">
    <property type="protein sequence ID" value="KAK3330042.1"/>
    <property type="molecule type" value="Genomic_DNA"/>
</dbReference>
<dbReference type="Pfam" id="PF07690">
    <property type="entry name" value="MFS_1"/>
    <property type="match status" value="1"/>
</dbReference>
<evidence type="ECO:0000256" key="2">
    <source>
        <dbReference type="ARBA" id="ARBA00022448"/>
    </source>
</evidence>
<evidence type="ECO:0000256" key="1">
    <source>
        <dbReference type="ARBA" id="ARBA00004141"/>
    </source>
</evidence>
<feature type="transmembrane region" description="Helical" evidence="7">
    <location>
        <begin position="441"/>
        <end position="464"/>
    </location>
</feature>
<sequence>MSEKEIDVSVDSVVSGHHSDDGSQDTLSWTEGEEKRLVRKIDFLVMPLLMLGFFALQLDRGNIGNAMTDFFLADVGITQFQFNVGQQLLSAGIVLLEIPSNLILYKVGPTVWIGTQIVAWGFVASFQAFQKGLGPYLATRLLLGLCEAGFIPAGLFTITRWYKRDETSKRFSWFFIGNMFAGACSGLIAYGILHMRGVCGLAGWQWLFLLEGLFTILVGVLFISLFPKAPGNPVSMFGFRYFTERESQILERRVLLDDNTKQHTHQHVTRAELKAVLTNWRLIPHILLTICALAPSSTLFAYAPSLVISFGYERLKSNAMISIGAWILLVTNVSWGVIADRIGFRGPMVALGLFIYWGFVLGNRILITSTNSTARFAMLTLSIAFSSNWHPINGSWMALNAKTAGERSITMAIFIMAANTSGIVGSQLFQAKDAPLYQTGWTVIISLASVGVVASIFANLQYYLLNRKLELKEDAVTGGRKYKY</sequence>
<feature type="transmembrane region" description="Helical" evidence="7">
    <location>
        <begin position="205"/>
        <end position="226"/>
    </location>
</feature>
<dbReference type="PANTHER" id="PTHR43791:SF32">
    <property type="entry name" value="MAJOR FACILITATOR SUPERFAMILY (MFS) PROFILE DOMAIN-CONTAINING PROTEIN"/>
    <property type="match status" value="1"/>
</dbReference>
<dbReference type="InterPro" id="IPR036259">
    <property type="entry name" value="MFS_trans_sf"/>
</dbReference>
<evidence type="ECO:0000313" key="10">
    <source>
        <dbReference type="Proteomes" id="UP001283341"/>
    </source>
</evidence>
<evidence type="ECO:0000256" key="6">
    <source>
        <dbReference type="SAM" id="MobiDB-lite"/>
    </source>
</evidence>
<dbReference type="SUPFAM" id="SSF103473">
    <property type="entry name" value="MFS general substrate transporter"/>
    <property type="match status" value="1"/>
</dbReference>
<gene>
    <name evidence="9" type="ORF">B0H66DRAFT_635130</name>
</gene>
<dbReference type="AlphaFoldDB" id="A0AAE0IS94"/>
<feature type="transmembrane region" description="Helical" evidence="7">
    <location>
        <begin position="282"/>
        <end position="307"/>
    </location>
</feature>
<feature type="transmembrane region" description="Helical" evidence="7">
    <location>
        <begin position="319"/>
        <end position="338"/>
    </location>
</feature>
<evidence type="ECO:0000256" key="3">
    <source>
        <dbReference type="ARBA" id="ARBA00022692"/>
    </source>
</evidence>